<reference evidence="2 3" key="1">
    <citation type="submission" date="2022-05" db="EMBL/GenBank/DDBJ databases">
        <title>Flavobacterium sp., isolated from activated sludge.</title>
        <authorList>
            <person name="Ran Q."/>
        </authorList>
    </citation>
    <scope>NUCLEOTIDE SEQUENCE [LARGE SCALE GENOMIC DNA]</scope>
    <source>
        <strain evidence="2 3">HXWNR69</strain>
    </source>
</reference>
<feature type="transmembrane region" description="Helical" evidence="1">
    <location>
        <begin position="20"/>
        <end position="40"/>
    </location>
</feature>
<evidence type="ECO:0000313" key="3">
    <source>
        <dbReference type="Proteomes" id="UP001203342"/>
    </source>
</evidence>
<dbReference type="Proteomes" id="UP001203342">
    <property type="component" value="Unassembled WGS sequence"/>
</dbReference>
<keyword evidence="1" id="KW-1133">Transmembrane helix</keyword>
<keyword evidence="1" id="KW-0812">Transmembrane</keyword>
<organism evidence="2 3">
    <name type="scientific">Flavobacterium fragile</name>
    <dbReference type="NCBI Taxonomy" id="2949085"/>
    <lineage>
        <taxon>Bacteria</taxon>
        <taxon>Pseudomonadati</taxon>
        <taxon>Bacteroidota</taxon>
        <taxon>Flavobacteriia</taxon>
        <taxon>Flavobacteriales</taxon>
        <taxon>Flavobacteriaceae</taxon>
        <taxon>Flavobacterium</taxon>
    </lineage>
</organism>
<name>A0ABT0TJV4_9FLAO</name>
<accession>A0ABT0TJV4</accession>
<proteinExistence type="predicted"/>
<evidence type="ECO:0000256" key="1">
    <source>
        <dbReference type="SAM" id="Phobius"/>
    </source>
</evidence>
<dbReference type="RefSeq" id="WP_026724594.1">
    <property type="nucleotide sequence ID" value="NZ_JAMLJN010000009.1"/>
</dbReference>
<sequence>MNNVIKIYSAVNVKSFVTLFWTIIGLAVSVIASIFAYTLIKDGYWKISFFTLPFILLSPYIIFFIIKSKIILTNDSIIRKVPFSRKELKYSEIKTFRIYDTIGNGYGSVSYFETKKPNSKSLFTLKTIFVSDIENSHPNKFTKGKQFTFHDTNDIYSFLEEKISSNQVH</sequence>
<dbReference type="EMBL" id="JAMLJN010000009">
    <property type="protein sequence ID" value="MCL9770851.1"/>
    <property type="molecule type" value="Genomic_DNA"/>
</dbReference>
<gene>
    <name evidence="2" type="ORF">NAT47_10520</name>
</gene>
<comment type="caution">
    <text evidence="2">The sequence shown here is derived from an EMBL/GenBank/DDBJ whole genome shotgun (WGS) entry which is preliminary data.</text>
</comment>
<feature type="transmembrane region" description="Helical" evidence="1">
    <location>
        <begin position="47"/>
        <end position="66"/>
    </location>
</feature>
<evidence type="ECO:0000313" key="2">
    <source>
        <dbReference type="EMBL" id="MCL9770851.1"/>
    </source>
</evidence>
<evidence type="ECO:0008006" key="4">
    <source>
        <dbReference type="Google" id="ProtNLM"/>
    </source>
</evidence>
<keyword evidence="1" id="KW-0472">Membrane</keyword>
<protein>
    <recommendedName>
        <fullName evidence="4">PH domain-containing protein</fullName>
    </recommendedName>
</protein>
<keyword evidence="3" id="KW-1185">Reference proteome</keyword>